<sequence length="80" mass="9873">MKLFKLLIKIFFVIFVFFLVFIFWAYFELKDDFNAFEKIQNKIINSSNEELLYEYNSSNREKIINELILEHINKKLKEQK</sequence>
<keyword evidence="1" id="KW-1133">Transmembrane helix</keyword>
<dbReference type="Proteomes" id="UP000321310">
    <property type="component" value="Unassembled WGS sequence"/>
</dbReference>
<accession>A0A5C7DM11</accession>
<organism evidence="2 3">
    <name type="scientific">Campylobacter peloridis</name>
    <dbReference type="NCBI Taxonomy" id="488546"/>
    <lineage>
        <taxon>Bacteria</taxon>
        <taxon>Pseudomonadati</taxon>
        <taxon>Campylobacterota</taxon>
        <taxon>Epsilonproteobacteria</taxon>
        <taxon>Campylobacterales</taxon>
        <taxon>Campylobacteraceae</taxon>
        <taxon>Campylobacter</taxon>
    </lineage>
</organism>
<keyword evidence="1" id="KW-0812">Transmembrane</keyword>
<evidence type="ECO:0000313" key="3">
    <source>
        <dbReference type="Proteomes" id="UP000321310"/>
    </source>
</evidence>
<evidence type="ECO:0000313" key="2">
    <source>
        <dbReference type="EMBL" id="TXE78481.1"/>
    </source>
</evidence>
<dbReference type="AlphaFoldDB" id="A0A5C7DM11"/>
<name>A0A5C7DM11_9BACT</name>
<protein>
    <submittedName>
        <fullName evidence="2">Uncharacterized protein</fullName>
    </submittedName>
</protein>
<gene>
    <name evidence="2" type="ORF">FPD46_07910</name>
</gene>
<evidence type="ECO:0000256" key="1">
    <source>
        <dbReference type="SAM" id="Phobius"/>
    </source>
</evidence>
<feature type="transmembrane region" description="Helical" evidence="1">
    <location>
        <begin position="7"/>
        <end position="27"/>
    </location>
</feature>
<dbReference type="EMBL" id="VOWB01000085">
    <property type="protein sequence ID" value="TXE78481.1"/>
    <property type="molecule type" value="Genomic_DNA"/>
</dbReference>
<reference evidence="2 3" key="1">
    <citation type="submission" date="2019-07" db="EMBL/GenBank/DDBJ databases">
        <title>Rapid identification of Enteric Bacteria from Whole Genome Sequences (WGS) using Average Nucleotide Identity (ANI).</title>
        <authorList>
            <person name="Lane C."/>
        </authorList>
    </citation>
    <scope>NUCLEOTIDE SEQUENCE [LARGE SCALE GENOMIC DNA]</scope>
    <source>
        <strain evidence="2 3">2016D-0250</strain>
    </source>
</reference>
<comment type="caution">
    <text evidence="2">The sequence shown here is derived from an EMBL/GenBank/DDBJ whole genome shotgun (WGS) entry which is preliminary data.</text>
</comment>
<dbReference type="RefSeq" id="WP_147576046.1">
    <property type="nucleotide sequence ID" value="NZ_VOWB01000085.1"/>
</dbReference>
<keyword evidence="1" id="KW-0472">Membrane</keyword>
<proteinExistence type="predicted"/>